<proteinExistence type="predicted"/>
<evidence type="ECO:0000313" key="2">
    <source>
        <dbReference type="EMBL" id="GAA1865341.1"/>
    </source>
</evidence>
<name>A0ABN2NGF9_9PSEU</name>
<dbReference type="RefSeq" id="WP_344422401.1">
    <property type="nucleotide sequence ID" value="NZ_BAAAQK010000019.1"/>
</dbReference>
<reference evidence="2 3" key="1">
    <citation type="journal article" date="2019" name="Int. J. Syst. Evol. Microbiol.">
        <title>The Global Catalogue of Microorganisms (GCM) 10K type strain sequencing project: providing services to taxonomists for standard genome sequencing and annotation.</title>
        <authorList>
            <consortium name="The Broad Institute Genomics Platform"/>
            <consortium name="The Broad Institute Genome Sequencing Center for Infectious Disease"/>
            <person name="Wu L."/>
            <person name="Ma J."/>
        </authorList>
    </citation>
    <scope>NUCLEOTIDE SEQUENCE [LARGE SCALE GENOMIC DNA]</scope>
    <source>
        <strain evidence="2 3">JCM 16009</strain>
    </source>
</reference>
<evidence type="ECO:0008006" key="4">
    <source>
        <dbReference type="Google" id="ProtNLM"/>
    </source>
</evidence>
<protein>
    <recommendedName>
        <fullName evidence="4">Helix-turn-helix DNA binding domain protein</fullName>
    </recommendedName>
</protein>
<keyword evidence="3" id="KW-1185">Reference proteome</keyword>
<dbReference type="Proteomes" id="UP001500449">
    <property type="component" value="Unassembled WGS sequence"/>
</dbReference>
<evidence type="ECO:0000313" key="3">
    <source>
        <dbReference type="Proteomes" id="UP001500449"/>
    </source>
</evidence>
<feature type="region of interest" description="Disordered" evidence="1">
    <location>
        <begin position="107"/>
        <end position="134"/>
    </location>
</feature>
<comment type="caution">
    <text evidence="2">The sequence shown here is derived from an EMBL/GenBank/DDBJ whole genome shotgun (WGS) entry which is preliminary data.</text>
</comment>
<gene>
    <name evidence="2" type="ORF">GCM10009836_52120</name>
</gene>
<accession>A0ABN2NGF9</accession>
<sequence>MTDRLAKQSELRNRVEQERPDLFGDERALKCLRDIVNSVNGDTGRVETTARLLAMGNAGLSEPEVRALTDEMVSSGIAYFEGGLWISPDYWPREGVTVGDTPKAAVAEHDTRGSDQGVANRDTPKLGAKPKRAPMTGVETRVPLDQNDHMWSIINPDALSGSAQHVAMVANMELGAAAGRRGVPFGQVERELTDAYLAMKAGLGESTVYRAMKAVVKAGYLVRTDNGKGGRNNTNRATYRAVIPAWVNPYGKPTP</sequence>
<evidence type="ECO:0000256" key="1">
    <source>
        <dbReference type="SAM" id="MobiDB-lite"/>
    </source>
</evidence>
<dbReference type="EMBL" id="BAAAQK010000019">
    <property type="protein sequence ID" value="GAA1865341.1"/>
    <property type="molecule type" value="Genomic_DNA"/>
</dbReference>
<organism evidence="2 3">
    <name type="scientific">Pseudonocardia ailaonensis</name>
    <dbReference type="NCBI Taxonomy" id="367279"/>
    <lineage>
        <taxon>Bacteria</taxon>
        <taxon>Bacillati</taxon>
        <taxon>Actinomycetota</taxon>
        <taxon>Actinomycetes</taxon>
        <taxon>Pseudonocardiales</taxon>
        <taxon>Pseudonocardiaceae</taxon>
        <taxon>Pseudonocardia</taxon>
    </lineage>
</organism>